<dbReference type="GO" id="GO:0003824">
    <property type="term" value="F:catalytic activity"/>
    <property type="evidence" value="ECO:0007669"/>
    <property type="project" value="InterPro"/>
</dbReference>
<dbReference type="Gene3D" id="3.60.10.10">
    <property type="entry name" value="Endonuclease/exonuclease/phosphatase"/>
    <property type="match status" value="1"/>
</dbReference>
<dbReference type="SUPFAM" id="SSF56219">
    <property type="entry name" value="DNase I-like"/>
    <property type="match status" value="1"/>
</dbReference>
<feature type="compositionally biased region" description="Low complexity" evidence="1">
    <location>
        <begin position="241"/>
        <end position="260"/>
    </location>
</feature>
<sequence>MTEMAGGGVTTMRFFTGIFTDWNLTGKAGREVVRKDIPATPIHDPPALGEQADSLCVTLHLSHVPATDVYNAYCRHRSNLNLFPLLENNDGRPVLLRGDFNAHHPLLEARSGGVNQRGRHITQLLEDFPAAVLHGEPHPTHITGGRLNLTIMMNGDGQDVQVTPVPDLLSDHWAQVNLHTSKQSGTARTTERRWDTRKANWKTFTDLLSTCTSDLQSGTCRSTRGAYCDREQLPSPPLPNSPLVYPPSHSTTTTTTITTH</sequence>
<dbReference type="InterPro" id="IPR036691">
    <property type="entry name" value="Endo/exonu/phosph_ase_sf"/>
</dbReference>
<dbReference type="Pfam" id="PF14529">
    <property type="entry name" value="Exo_endo_phos_2"/>
    <property type="match status" value="1"/>
</dbReference>
<dbReference type="EMBL" id="JARAKH010000027">
    <property type="protein sequence ID" value="KAK8389688.1"/>
    <property type="molecule type" value="Genomic_DNA"/>
</dbReference>
<gene>
    <name evidence="3" type="ORF">O3P69_008993</name>
</gene>
<evidence type="ECO:0000313" key="3">
    <source>
        <dbReference type="EMBL" id="KAK8389688.1"/>
    </source>
</evidence>
<proteinExistence type="predicted"/>
<evidence type="ECO:0000256" key="1">
    <source>
        <dbReference type="SAM" id="MobiDB-lite"/>
    </source>
</evidence>
<name>A0AAW0TRL9_SCYPA</name>
<comment type="caution">
    <text evidence="3">The sequence shown here is derived from an EMBL/GenBank/DDBJ whole genome shotgun (WGS) entry which is preliminary data.</text>
</comment>
<organism evidence="3 4">
    <name type="scientific">Scylla paramamosain</name>
    <name type="common">Mud crab</name>
    <dbReference type="NCBI Taxonomy" id="85552"/>
    <lineage>
        <taxon>Eukaryota</taxon>
        <taxon>Metazoa</taxon>
        <taxon>Ecdysozoa</taxon>
        <taxon>Arthropoda</taxon>
        <taxon>Crustacea</taxon>
        <taxon>Multicrustacea</taxon>
        <taxon>Malacostraca</taxon>
        <taxon>Eumalacostraca</taxon>
        <taxon>Eucarida</taxon>
        <taxon>Decapoda</taxon>
        <taxon>Pleocyemata</taxon>
        <taxon>Brachyura</taxon>
        <taxon>Eubrachyura</taxon>
        <taxon>Portunoidea</taxon>
        <taxon>Portunidae</taxon>
        <taxon>Portuninae</taxon>
        <taxon>Scylla</taxon>
    </lineage>
</organism>
<keyword evidence="4" id="KW-1185">Reference proteome</keyword>
<feature type="region of interest" description="Disordered" evidence="1">
    <location>
        <begin position="231"/>
        <end position="260"/>
    </location>
</feature>
<protein>
    <recommendedName>
        <fullName evidence="2">Endonuclease/exonuclease/phosphatase domain-containing protein</fullName>
    </recommendedName>
</protein>
<dbReference type="InterPro" id="IPR005135">
    <property type="entry name" value="Endo/exonuclease/phosphatase"/>
</dbReference>
<reference evidence="3 4" key="1">
    <citation type="submission" date="2023-03" db="EMBL/GenBank/DDBJ databases">
        <title>High-quality genome of Scylla paramamosain provides insights in environmental adaptation.</title>
        <authorList>
            <person name="Zhang L."/>
        </authorList>
    </citation>
    <scope>NUCLEOTIDE SEQUENCE [LARGE SCALE GENOMIC DNA]</scope>
    <source>
        <strain evidence="3">LZ_2023a</strain>
        <tissue evidence="3">Muscle</tissue>
    </source>
</reference>
<dbReference type="Proteomes" id="UP001487740">
    <property type="component" value="Unassembled WGS sequence"/>
</dbReference>
<accession>A0AAW0TRL9</accession>
<evidence type="ECO:0000259" key="2">
    <source>
        <dbReference type="Pfam" id="PF14529"/>
    </source>
</evidence>
<evidence type="ECO:0000313" key="4">
    <source>
        <dbReference type="Proteomes" id="UP001487740"/>
    </source>
</evidence>
<feature type="domain" description="Endonuclease/exonuclease/phosphatase" evidence="2">
    <location>
        <begin position="69"/>
        <end position="174"/>
    </location>
</feature>
<dbReference type="AlphaFoldDB" id="A0AAW0TRL9"/>